<dbReference type="EMBL" id="PGGS01000376">
    <property type="protein sequence ID" value="PNH04587.1"/>
    <property type="molecule type" value="Genomic_DNA"/>
</dbReference>
<feature type="region of interest" description="Disordered" evidence="2">
    <location>
        <begin position="318"/>
        <end position="397"/>
    </location>
</feature>
<keyword evidence="1" id="KW-0175">Coiled coil</keyword>
<evidence type="ECO:0000313" key="4">
    <source>
        <dbReference type="Proteomes" id="UP000236333"/>
    </source>
</evidence>
<evidence type="ECO:0000313" key="3">
    <source>
        <dbReference type="EMBL" id="PNH04587.1"/>
    </source>
</evidence>
<comment type="caution">
    <text evidence="3">The sequence shown here is derived from an EMBL/GenBank/DDBJ whole genome shotgun (WGS) entry which is preliminary data.</text>
</comment>
<keyword evidence="4" id="KW-1185">Reference proteome</keyword>
<proteinExistence type="predicted"/>
<feature type="region of interest" description="Disordered" evidence="2">
    <location>
        <begin position="237"/>
        <end position="256"/>
    </location>
</feature>
<feature type="coiled-coil region" evidence="1">
    <location>
        <begin position="703"/>
        <end position="769"/>
    </location>
</feature>
<sequence>MDAGQGGPKTAQSPFSLFKPASWNKISKKGSQASMGEDNSMYYHPELKRWVERGKEEEAEREAAGPAPPPLVSGGSSFTTGPGHKFLTLCANWQLANPGLPYSPQLLLQQLAELEAGQQQAEAGGAQAALEGAVRAGGDVALAAEGNGGGSGGGADGAEAPPPALAAVEWPHPGAAPLSSYERACRQAELGQPAAGLLARLPPAASAAAPAADAPPQQHAAPVSKRAPVSVAESIPTKQMRLGEAAPAPAPRPEAPAPLAFTAAAPAPHEPEPFQSLEAQGGASIPDSPAAASPAAAGATPVGHLDLSSLAAGDSPSALLMPGSARSDDPFAGTEHLPFTPHAHLLNQPPSPAGSPVRGVSQGGGRSLEEVMEEDGASSEGEGAAGAEAASPPPPAALASLNAEEAVNFFDHLGGEEAAGEETVVVAVAEEEVAAVPAAAPAEQEPEQAAEEDAPAPEAAAAAAAAAAAIDGVVRALEQLRSGAAAGEDGPGDGTALLLQIQASLAHATRALADMGIDVGALSSLAGAAQLAAPTVAAADWTPAPGSKRPRKDASPATPTRAGVPAGDDGVVTPLLLPGVPLGRAAEEDAAACFLAGPGDRFQRLGSQLSHASDEGAAAAAATPPFSVELPRDAQPPEPAVVVSLTVVAAPEVDVAALEARVRGSERAGWEARLGVVVDSEREAASLVTACVEAERDGLRLHVGGLEQQLAAAQAQRAALEAQVEAGGAARAELAQRLEAVEAEAPEALAAARAEAAAERAALSAALAEAVAGREAVVAELAVERSEKAELAGALAAARADSASLRQRYAARFESLSSELEASRCALSELQCEHDELLLCLGQESTKVGALTEAVRAAGGDPEPLLAEIEAEYECMGAGPEAEEGAGEEEAEV</sequence>
<organism evidence="3 4">
    <name type="scientific">Tetrabaena socialis</name>
    <dbReference type="NCBI Taxonomy" id="47790"/>
    <lineage>
        <taxon>Eukaryota</taxon>
        <taxon>Viridiplantae</taxon>
        <taxon>Chlorophyta</taxon>
        <taxon>core chlorophytes</taxon>
        <taxon>Chlorophyceae</taxon>
        <taxon>CS clade</taxon>
        <taxon>Chlamydomonadales</taxon>
        <taxon>Tetrabaenaceae</taxon>
        <taxon>Tetrabaena</taxon>
    </lineage>
</organism>
<feature type="compositionally biased region" description="Low complexity" evidence="2">
    <location>
        <begin position="208"/>
        <end position="222"/>
    </location>
</feature>
<feature type="compositionally biased region" description="Basic and acidic residues" evidence="2">
    <location>
        <begin position="53"/>
        <end position="63"/>
    </location>
</feature>
<feature type="region of interest" description="Disordered" evidence="2">
    <location>
        <begin position="540"/>
        <end position="570"/>
    </location>
</feature>
<gene>
    <name evidence="3" type="ORF">TSOC_009226</name>
</gene>
<feature type="region of interest" description="Disordered" evidence="2">
    <location>
        <begin position="208"/>
        <end position="231"/>
    </location>
</feature>
<dbReference type="OrthoDB" id="553244at2759"/>
<feature type="region of interest" description="Disordered" evidence="2">
    <location>
        <begin position="436"/>
        <end position="460"/>
    </location>
</feature>
<feature type="region of interest" description="Disordered" evidence="2">
    <location>
        <begin position="265"/>
        <end position="300"/>
    </location>
</feature>
<reference evidence="3 4" key="1">
    <citation type="journal article" date="2017" name="Mol. Biol. Evol.">
        <title>The 4-celled Tetrabaena socialis nuclear genome reveals the essential components for genetic control of cell number at the origin of multicellularity in the volvocine lineage.</title>
        <authorList>
            <person name="Featherston J."/>
            <person name="Arakaki Y."/>
            <person name="Hanschen E.R."/>
            <person name="Ferris P.J."/>
            <person name="Michod R.E."/>
            <person name="Olson B.J.S.C."/>
            <person name="Nozaki H."/>
            <person name="Durand P.M."/>
        </authorList>
    </citation>
    <scope>NUCLEOTIDE SEQUENCE [LARGE SCALE GENOMIC DNA]</scope>
    <source>
        <strain evidence="3 4">NIES-571</strain>
    </source>
</reference>
<dbReference type="Proteomes" id="UP000236333">
    <property type="component" value="Unassembled WGS sequence"/>
</dbReference>
<dbReference type="AlphaFoldDB" id="A0A2J7ZWD9"/>
<feature type="region of interest" description="Disordered" evidence="2">
    <location>
        <begin position="53"/>
        <end position="73"/>
    </location>
</feature>
<feature type="compositionally biased region" description="Acidic residues" evidence="2">
    <location>
        <begin position="444"/>
        <end position="455"/>
    </location>
</feature>
<name>A0A2J7ZWD9_9CHLO</name>
<evidence type="ECO:0000256" key="1">
    <source>
        <dbReference type="SAM" id="Coils"/>
    </source>
</evidence>
<protein>
    <submittedName>
        <fullName evidence="3">Uncharacterized protein</fullName>
    </submittedName>
</protein>
<feature type="compositionally biased region" description="Low complexity" evidence="2">
    <location>
        <begin position="378"/>
        <end position="390"/>
    </location>
</feature>
<feature type="compositionally biased region" description="Low complexity" evidence="2">
    <location>
        <begin position="281"/>
        <end position="299"/>
    </location>
</feature>
<accession>A0A2J7ZWD9</accession>
<evidence type="ECO:0000256" key="2">
    <source>
        <dbReference type="SAM" id="MobiDB-lite"/>
    </source>
</evidence>